<evidence type="ECO:0000313" key="21">
    <source>
        <dbReference type="Proteomes" id="UP000318571"/>
    </source>
</evidence>
<keyword evidence="7" id="KW-0805">Transcription regulation</keyword>
<evidence type="ECO:0000256" key="15">
    <source>
        <dbReference type="ARBA" id="ARBA00066769"/>
    </source>
</evidence>
<feature type="domain" description="Uracil-DNA glycosylase-like" evidence="19">
    <location>
        <begin position="332"/>
        <end position="476"/>
    </location>
</feature>
<dbReference type="AlphaFoldDB" id="A0A553NXT7"/>
<dbReference type="EMBL" id="VCGU01000009">
    <property type="protein sequence ID" value="TRY70249.1"/>
    <property type="molecule type" value="Genomic_DNA"/>
</dbReference>
<dbReference type="InterPro" id="IPR036895">
    <property type="entry name" value="Uracil-DNA_glycosylase-like_sf"/>
</dbReference>
<feature type="region of interest" description="Disordered" evidence="18">
    <location>
        <begin position="557"/>
        <end position="702"/>
    </location>
</feature>
<evidence type="ECO:0000256" key="13">
    <source>
        <dbReference type="ARBA" id="ARBA00061261"/>
    </source>
</evidence>
<keyword evidence="3" id="KW-0227">DNA damage</keyword>
<feature type="compositionally biased region" description="Basic and acidic residues" evidence="18">
    <location>
        <begin position="650"/>
        <end position="659"/>
    </location>
</feature>
<dbReference type="GO" id="GO:0004844">
    <property type="term" value="F:uracil DNA N-glycosylase activity"/>
    <property type="evidence" value="ECO:0007669"/>
    <property type="project" value="TreeGrafter"/>
</dbReference>
<keyword evidence="9" id="KW-0804">Transcription</keyword>
<sequence>MEDQAQGEQNQERSVIPVNESDEKPDDSHLDNSKVNFNPHCIENGKKEDEENQHETDDSVNIKEEADDDDNANQTLHICEPDREVDNMSEHLSGSKALDSTTVKDEASVKDVSSSSSVNEQRNREQCVSNPPKPDIQESQDGASQNKSEPPLKSKKKTSPKKLDPYSFSSMGEEKPSTKKVSPKKPKENNGASKTKTKRERPPKASEDAQSKPAKKSSPKANRRGSSSTNSTSSLISFNDSHDLATAKDPLHDHLMKEDFSEDEDKVDRKITSPESEDDENRLIIAEDESEPKKKSKCKAEPKDGEAPKPRRKHNRFNGMSEEEIAKRLLPDVLAQDLDILIIGINPGMYAAYKGHHYAGPGNHFWKCLFLSGLIPRPMTAEDDVKCLDHGIGFTNIVERTTRGSANLSKKEIIDGTQALIDKIKEYKPKIAVFNGKGIYEVFRANKEFHLGKQPEPIDGTNTFVWVMPNSSARCAQLPRAVDKVPFYSALKKFRDYLTGALSELNDDEIVFKDVKLKNFNESTQKKLERAGLLNTAGSSDEGGGHLAKMNSEFKVFSSDSGGSSDLPSALDIRIDPQTGKKRRGRPPKPRPDGSLPPPKRRAVDSSGNPIPRGSNPIDPLTGKKKRGRPKKTDLPPGTVYTASKKSKKRDVLEDHGLDIGENSSDSKLTGSDSLSLTGVSTNSHSTSSLLASTPLSMANKPTKIVPPLPPFSPNFSCSDLSEVDEKPVDLKKPFFDPQGALDGNIINDRLNQGPQSTGLCVSNSQDFSRSSDLDPESAALASNHPATHPSPNSDRYPPSGAGNYHYPPSESAVGPVQSNNPHAGSYAPYEVTPPHQNNHSVSSNGSNTKSDDVTTKSITGLESLVEQIPAIAAENDSGVFSGTSGAGSHPNTPRSPTSGGVGVAASVGGGGGGGGGGVSGSFPNYNVPSTSDLGSESTNYSQLPSAIAANSSSASSAPTDFSVNSLVYSNSNATSSNADPFSVSSLTSTPSHHHHAQAAADMMMSKYHGLPTGPSNPYAAAAGMFPSSSSFGAPAGFLGGAGNSFSANPMQAAMGHMGMSYYGQYPNAYGAAHHGFAASPYSHGLHMPNPSYPYPSPYGQSPYSQSPYF</sequence>
<dbReference type="STRING" id="6832.A0A553NXT7"/>
<evidence type="ECO:0000256" key="2">
    <source>
        <dbReference type="ARBA" id="ARBA00022499"/>
    </source>
</evidence>
<keyword evidence="2" id="KW-1017">Isopeptide bond</keyword>
<dbReference type="EC" id="3.2.2.29" evidence="15"/>
<dbReference type="SUPFAM" id="SSF52141">
    <property type="entry name" value="Uracil-DNA glycosylase-like"/>
    <property type="match status" value="1"/>
</dbReference>
<dbReference type="GO" id="GO:0006285">
    <property type="term" value="P:base-excision repair, AP site formation"/>
    <property type="evidence" value="ECO:0007669"/>
    <property type="project" value="InterPro"/>
</dbReference>
<dbReference type="GO" id="GO:0141016">
    <property type="term" value="F:G/T mismatch-specific thymine-DNA glycosylase activity"/>
    <property type="evidence" value="ECO:0007669"/>
    <property type="project" value="UniProtKB-EC"/>
</dbReference>
<evidence type="ECO:0000256" key="14">
    <source>
        <dbReference type="ARBA" id="ARBA00064519"/>
    </source>
</evidence>
<dbReference type="GO" id="GO:0005654">
    <property type="term" value="C:nucleoplasm"/>
    <property type="evidence" value="ECO:0007669"/>
    <property type="project" value="UniProtKB-ARBA"/>
</dbReference>
<dbReference type="CDD" id="cd10028">
    <property type="entry name" value="UDG-F2_TDG_MUG"/>
    <property type="match status" value="1"/>
</dbReference>
<feature type="compositionally biased region" description="Gly residues" evidence="18">
    <location>
        <begin position="900"/>
        <end position="920"/>
    </location>
</feature>
<dbReference type="InterPro" id="IPR015637">
    <property type="entry name" value="MUG/TDG"/>
</dbReference>
<evidence type="ECO:0000256" key="6">
    <source>
        <dbReference type="ARBA" id="ARBA00022853"/>
    </source>
</evidence>
<comment type="subunit">
    <text evidence="14">Homodimer. Interacts with AICDA and GADD45A.</text>
</comment>
<dbReference type="Pfam" id="PF03167">
    <property type="entry name" value="UDG"/>
    <property type="match status" value="1"/>
</dbReference>
<keyword evidence="21" id="KW-1185">Reference proteome</keyword>
<proteinExistence type="inferred from homology"/>
<evidence type="ECO:0000256" key="8">
    <source>
        <dbReference type="ARBA" id="ARBA00023159"/>
    </source>
</evidence>
<feature type="compositionally biased region" description="Basic and acidic residues" evidence="18">
    <location>
        <begin position="200"/>
        <end position="210"/>
    </location>
</feature>
<feature type="compositionally biased region" description="Polar residues" evidence="18">
    <location>
        <begin position="1"/>
        <end position="13"/>
    </location>
</feature>
<dbReference type="GO" id="GO:0003677">
    <property type="term" value="F:DNA binding"/>
    <property type="evidence" value="ECO:0007669"/>
    <property type="project" value="UniProtKB-ARBA"/>
</dbReference>
<feature type="compositionally biased region" description="Basic and acidic residues" evidence="18">
    <location>
        <begin position="43"/>
        <end position="64"/>
    </location>
</feature>
<dbReference type="Gene3D" id="3.40.470.10">
    <property type="entry name" value="Uracil-DNA glycosylase-like domain"/>
    <property type="match status" value="1"/>
</dbReference>
<feature type="compositionally biased region" description="Polar residues" evidence="18">
    <location>
        <begin position="137"/>
        <end position="146"/>
    </location>
</feature>
<feature type="region of interest" description="Disordered" evidence="18">
    <location>
        <begin position="877"/>
        <end position="940"/>
    </location>
</feature>
<comment type="subcellular location">
    <subcellularLocation>
        <location evidence="1">Nucleus</location>
    </subcellularLocation>
</comment>
<comment type="caution">
    <text evidence="20">The sequence shown here is derived from an EMBL/GenBank/DDBJ whole genome shotgun (WGS) entry which is preliminary data.</text>
</comment>
<protein>
    <recommendedName>
        <fullName evidence="16">G/T mismatch-specific thymine DNA glycosylase</fullName>
        <ecNumber evidence="15">3.2.2.29</ecNumber>
    </recommendedName>
    <alternativeName>
        <fullName evidence="17">Thymine-DNA glycosylase</fullName>
    </alternativeName>
</protein>
<name>A0A553NXT7_TIGCA</name>
<keyword evidence="6" id="KW-0156">Chromatin regulator</keyword>
<evidence type="ECO:0000256" key="4">
    <source>
        <dbReference type="ARBA" id="ARBA00022801"/>
    </source>
</evidence>
<dbReference type="GO" id="GO:0040029">
    <property type="term" value="P:epigenetic regulation of gene expression"/>
    <property type="evidence" value="ECO:0007669"/>
    <property type="project" value="UniProtKB-ARBA"/>
</dbReference>
<feature type="compositionally biased region" description="Basic residues" evidence="18">
    <location>
        <begin position="580"/>
        <end position="589"/>
    </location>
</feature>
<dbReference type="Proteomes" id="UP000318571">
    <property type="component" value="Chromosome 9"/>
</dbReference>
<feature type="region of interest" description="Disordered" evidence="18">
    <location>
        <begin position="731"/>
        <end position="855"/>
    </location>
</feature>
<feature type="compositionally biased region" description="Polar residues" evidence="18">
    <location>
        <begin position="923"/>
        <end position="940"/>
    </location>
</feature>
<keyword evidence="11" id="KW-0539">Nucleus</keyword>
<feature type="compositionally biased region" description="Basic residues" evidence="18">
    <location>
        <begin position="213"/>
        <end position="223"/>
    </location>
</feature>
<organism evidence="20 21">
    <name type="scientific">Tigriopus californicus</name>
    <name type="common">Marine copepod</name>
    <dbReference type="NCBI Taxonomy" id="6832"/>
    <lineage>
        <taxon>Eukaryota</taxon>
        <taxon>Metazoa</taxon>
        <taxon>Ecdysozoa</taxon>
        <taxon>Arthropoda</taxon>
        <taxon>Crustacea</taxon>
        <taxon>Multicrustacea</taxon>
        <taxon>Hexanauplia</taxon>
        <taxon>Copepoda</taxon>
        <taxon>Harpacticoida</taxon>
        <taxon>Harpacticidae</taxon>
        <taxon>Tigriopus</taxon>
    </lineage>
</organism>
<feature type="compositionally biased region" description="Basic and acidic residues" evidence="18">
    <location>
        <begin position="298"/>
        <end position="309"/>
    </location>
</feature>
<feature type="region of interest" description="Disordered" evidence="18">
    <location>
        <begin position="257"/>
        <end position="315"/>
    </location>
</feature>
<reference evidence="20 21" key="1">
    <citation type="journal article" date="2018" name="Nat. Ecol. Evol.">
        <title>Genomic signatures of mitonuclear coevolution across populations of Tigriopus californicus.</title>
        <authorList>
            <person name="Barreto F.S."/>
            <person name="Watson E.T."/>
            <person name="Lima T.G."/>
            <person name="Willett C.S."/>
            <person name="Edmands S."/>
            <person name="Li W."/>
            <person name="Burton R.S."/>
        </authorList>
    </citation>
    <scope>NUCLEOTIDE SEQUENCE [LARGE SCALE GENOMIC DNA]</scope>
    <source>
        <strain evidence="20 21">San Diego</strain>
    </source>
</reference>
<evidence type="ECO:0000256" key="11">
    <source>
        <dbReference type="ARBA" id="ARBA00023242"/>
    </source>
</evidence>
<keyword evidence="4" id="KW-0378">Hydrolase</keyword>
<feature type="compositionally biased region" description="Acidic residues" evidence="18">
    <location>
        <begin position="275"/>
        <end position="290"/>
    </location>
</feature>
<evidence type="ECO:0000313" key="20">
    <source>
        <dbReference type="EMBL" id="TRY70249.1"/>
    </source>
</evidence>
<dbReference type="PANTHER" id="PTHR12159">
    <property type="entry name" value="G/T AND G/U MISMATCH-SPECIFIC DNA GLYCOSYLASE"/>
    <property type="match status" value="1"/>
</dbReference>
<dbReference type="InterPro" id="IPR005122">
    <property type="entry name" value="Uracil-DNA_glycosylase-like"/>
</dbReference>
<feature type="region of interest" description="Disordered" evidence="18">
    <location>
        <begin position="1"/>
        <end position="241"/>
    </location>
</feature>
<accession>A0A553NXT7</accession>
<feature type="compositionally biased region" description="Basic and acidic residues" evidence="18">
    <location>
        <begin position="79"/>
        <end position="89"/>
    </location>
</feature>
<evidence type="ECO:0000256" key="1">
    <source>
        <dbReference type="ARBA" id="ARBA00004123"/>
    </source>
</evidence>
<keyword evidence="10" id="KW-0234">DNA repair</keyword>
<keyword evidence="8" id="KW-0010">Activator</keyword>
<evidence type="ECO:0000256" key="10">
    <source>
        <dbReference type="ARBA" id="ARBA00023204"/>
    </source>
</evidence>
<gene>
    <name evidence="20" type="ORF">TCAL_07535</name>
</gene>
<evidence type="ECO:0000256" key="7">
    <source>
        <dbReference type="ARBA" id="ARBA00023015"/>
    </source>
</evidence>
<feature type="compositionally biased region" description="Low complexity" evidence="18">
    <location>
        <begin position="681"/>
        <end position="697"/>
    </location>
</feature>
<evidence type="ECO:0000256" key="3">
    <source>
        <dbReference type="ARBA" id="ARBA00022763"/>
    </source>
</evidence>
<evidence type="ECO:0000256" key="18">
    <source>
        <dbReference type="SAM" id="MobiDB-lite"/>
    </source>
</evidence>
<dbReference type="GO" id="GO:0032183">
    <property type="term" value="F:SUMO binding"/>
    <property type="evidence" value="ECO:0007669"/>
    <property type="project" value="UniProtKB-ARBA"/>
</dbReference>
<dbReference type="FunFam" id="3.40.470.10:FF:000002">
    <property type="entry name" value="G/T mismatch-specific thymine DNA glycosylase"/>
    <property type="match status" value="1"/>
</dbReference>
<evidence type="ECO:0000256" key="12">
    <source>
        <dbReference type="ARBA" id="ARBA00052915"/>
    </source>
</evidence>
<feature type="compositionally biased region" description="Polar residues" evidence="18">
    <location>
        <begin position="750"/>
        <end position="771"/>
    </location>
</feature>
<comment type="similarity">
    <text evidence="13">Belongs to the uracil-DNA glycosylase (UDG) superfamily. TDG/mug family.</text>
</comment>
<evidence type="ECO:0000256" key="17">
    <source>
        <dbReference type="ARBA" id="ARBA00083221"/>
    </source>
</evidence>
<feature type="compositionally biased region" description="Polar residues" evidence="18">
    <location>
        <begin position="662"/>
        <end position="680"/>
    </location>
</feature>
<evidence type="ECO:0000256" key="16">
    <source>
        <dbReference type="ARBA" id="ARBA00071248"/>
    </source>
</evidence>
<dbReference type="PANTHER" id="PTHR12159:SF9">
    <property type="entry name" value="G_T MISMATCH-SPECIFIC THYMINE DNA GLYCOSYLASE"/>
    <property type="match status" value="1"/>
</dbReference>
<keyword evidence="5" id="KW-0832">Ubl conjugation</keyword>
<comment type="catalytic activity">
    <reaction evidence="12">
        <text>Hydrolyzes mismatched double-stranded DNA and polynucleotides, releasing free thymine.</text>
        <dbReference type="EC" id="3.2.2.29"/>
    </reaction>
</comment>
<evidence type="ECO:0000259" key="19">
    <source>
        <dbReference type="Pfam" id="PF03167"/>
    </source>
</evidence>
<feature type="compositionally biased region" description="Polar residues" evidence="18">
    <location>
        <begin position="835"/>
        <end position="849"/>
    </location>
</feature>
<evidence type="ECO:0000256" key="5">
    <source>
        <dbReference type="ARBA" id="ARBA00022843"/>
    </source>
</evidence>
<evidence type="ECO:0000256" key="9">
    <source>
        <dbReference type="ARBA" id="ARBA00023163"/>
    </source>
</evidence>